<dbReference type="AlphaFoldDB" id="A0A5C6RUY4"/>
<accession>A0A5C6RUY4</accession>
<gene>
    <name evidence="1" type="ORF">FRY74_05440</name>
</gene>
<dbReference type="EMBL" id="VOOS01000002">
    <property type="protein sequence ID" value="TXB66013.1"/>
    <property type="molecule type" value="Genomic_DNA"/>
</dbReference>
<evidence type="ECO:0000313" key="1">
    <source>
        <dbReference type="EMBL" id="TXB66013.1"/>
    </source>
</evidence>
<proteinExistence type="predicted"/>
<dbReference type="Proteomes" id="UP000321721">
    <property type="component" value="Unassembled WGS sequence"/>
</dbReference>
<protein>
    <submittedName>
        <fullName evidence="1">Uncharacterized protein</fullName>
    </submittedName>
</protein>
<keyword evidence="2" id="KW-1185">Reference proteome</keyword>
<organism evidence="1 2">
    <name type="scientific">Vicingus serpentipes</name>
    <dbReference type="NCBI Taxonomy" id="1926625"/>
    <lineage>
        <taxon>Bacteria</taxon>
        <taxon>Pseudomonadati</taxon>
        <taxon>Bacteroidota</taxon>
        <taxon>Flavobacteriia</taxon>
        <taxon>Flavobacteriales</taxon>
        <taxon>Vicingaceae</taxon>
        <taxon>Vicingus</taxon>
    </lineage>
</organism>
<reference evidence="1 2" key="1">
    <citation type="submission" date="2019-08" db="EMBL/GenBank/DDBJ databases">
        <title>Genome of Vicingus serpentipes NCIMB 15042.</title>
        <authorList>
            <person name="Bowman J.P."/>
        </authorList>
    </citation>
    <scope>NUCLEOTIDE SEQUENCE [LARGE SCALE GENOMIC DNA]</scope>
    <source>
        <strain evidence="1 2">NCIMB 15042</strain>
    </source>
</reference>
<sequence length="143" mass="16809">MIPLWLIISITYLYLKKRIPAWRLHKFYNRILKEGKYPVTRIITNQCISYSENNIDYNIFDIGQNKIAIIRQQDFSIDFGDFPNNDFLIPQKNLFEIVGNKIVTKGIKINSTRTNNSSILKYINAMYMTEEGKILILKKNNNA</sequence>
<name>A0A5C6RUY4_9FLAO</name>
<comment type="caution">
    <text evidence="1">The sequence shown here is derived from an EMBL/GenBank/DDBJ whole genome shotgun (WGS) entry which is preliminary data.</text>
</comment>
<evidence type="ECO:0000313" key="2">
    <source>
        <dbReference type="Proteomes" id="UP000321721"/>
    </source>
</evidence>